<name>A0A6J5KKC3_9CAUD</name>
<evidence type="ECO:0000256" key="1">
    <source>
        <dbReference type="SAM" id="MobiDB-lite"/>
    </source>
</evidence>
<sequence length="161" mass="17095">MWEMIANMIMGDAQKDMQGSGMTQNDPTTQAPGQQVGYNANGSNADEGLAASTPTAQQPGITDRMGTMAQGLLSPYTKGAQGVQDLYNDPSNRQALGSVLNMISPTQQKEQYKVPYTESNMPSMSSGNLGLPQSSGMSGPMMPNPQARRSGLANQAYGSYY</sequence>
<proteinExistence type="predicted"/>
<organism evidence="2">
    <name type="scientific">uncultured Caudovirales phage</name>
    <dbReference type="NCBI Taxonomy" id="2100421"/>
    <lineage>
        <taxon>Viruses</taxon>
        <taxon>Duplodnaviria</taxon>
        <taxon>Heunggongvirae</taxon>
        <taxon>Uroviricota</taxon>
        <taxon>Caudoviricetes</taxon>
        <taxon>Peduoviridae</taxon>
        <taxon>Maltschvirus</taxon>
        <taxon>Maltschvirus maltsch</taxon>
    </lineage>
</organism>
<reference evidence="2" key="1">
    <citation type="submission" date="2020-04" db="EMBL/GenBank/DDBJ databases">
        <authorList>
            <person name="Chiriac C."/>
            <person name="Salcher M."/>
            <person name="Ghai R."/>
            <person name="Kavagutti S V."/>
        </authorList>
    </citation>
    <scope>NUCLEOTIDE SEQUENCE</scope>
</reference>
<gene>
    <name evidence="2" type="ORF">UFOVP12_33</name>
</gene>
<accession>A0A6J5KKC3</accession>
<protein>
    <submittedName>
        <fullName evidence="2">Uncharacterized protein</fullName>
    </submittedName>
</protein>
<evidence type="ECO:0000313" key="2">
    <source>
        <dbReference type="EMBL" id="CAB4121387.1"/>
    </source>
</evidence>
<feature type="region of interest" description="Disordered" evidence="1">
    <location>
        <begin position="15"/>
        <end position="62"/>
    </location>
</feature>
<feature type="compositionally biased region" description="Polar residues" evidence="1">
    <location>
        <begin position="152"/>
        <end position="161"/>
    </location>
</feature>
<feature type="region of interest" description="Disordered" evidence="1">
    <location>
        <begin position="135"/>
        <end position="161"/>
    </location>
</feature>
<dbReference type="EMBL" id="LR796146">
    <property type="protein sequence ID" value="CAB4121387.1"/>
    <property type="molecule type" value="Genomic_DNA"/>
</dbReference>
<feature type="compositionally biased region" description="Polar residues" evidence="1">
    <location>
        <begin position="20"/>
        <end position="44"/>
    </location>
</feature>